<feature type="domain" description="B30.2/SPRY" evidence="2">
    <location>
        <begin position="1"/>
        <end position="181"/>
    </location>
</feature>
<dbReference type="PROSITE" id="PS50188">
    <property type="entry name" value="B302_SPRY"/>
    <property type="match status" value="1"/>
</dbReference>
<dbReference type="SMART" id="SM00449">
    <property type="entry name" value="SPRY"/>
    <property type="match status" value="1"/>
</dbReference>
<evidence type="ECO:0000259" key="2">
    <source>
        <dbReference type="PROSITE" id="PS50188"/>
    </source>
</evidence>
<keyword evidence="3" id="KW-1185">Reference proteome</keyword>
<reference evidence="4" key="1">
    <citation type="submission" date="2025-08" db="UniProtKB">
        <authorList>
            <consortium name="RefSeq"/>
        </authorList>
    </citation>
    <scope>IDENTIFICATION</scope>
</reference>
<evidence type="ECO:0000256" key="1">
    <source>
        <dbReference type="ARBA" id="ARBA00021772"/>
    </source>
</evidence>
<dbReference type="PANTHER" id="PTHR20951">
    <property type="entry name" value="C13ORF1 PROTEIN-RELATED"/>
    <property type="match status" value="1"/>
</dbReference>
<dbReference type="AlphaFoldDB" id="A0AAJ6YIJ0"/>
<organism evidence="3 4">
    <name type="scientific">Ceratosolen solmsi marchali</name>
    <dbReference type="NCBI Taxonomy" id="326594"/>
    <lineage>
        <taxon>Eukaryota</taxon>
        <taxon>Metazoa</taxon>
        <taxon>Ecdysozoa</taxon>
        <taxon>Arthropoda</taxon>
        <taxon>Hexapoda</taxon>
        <taxon>Insecta</taxon>
        <taxon>Pterygota</taxon>
        <taxon>Neoptera</taxon>
        <taxon>Endopterygota</taxon>
        <taxon>Hymenoptera</taxon>
        <taxon>Apocrita</taxon>
        <taxon>Proctotrupomorpha</taxon>
        <taxon>Chalcidoidea</taxon>
        <taxon>Agaonidae</taxon>
        <taxon>Agaoninae</taxon>
        <taxon>Ceratosolen</taxon>
    </lineage>
</organism>
<dbReference type="Pfam" id="PF00622">
    <property type="entry name" value="SPRY"/>
    <property type="match status" value="1"/>
</dbReference>
<evidence type="ECO:0000313" key="3">
    <source>
        <dbReference type="Proteomes" id="UP000695007"/>
    </source>
</evidence>
<proteinExistence type="predicted"/>
<dbReference type="InterPro" id="IPR003877">
    <property type="entry name" value="SPRY_dom"/>
</dbReference>
<dbReference type="InterPro" id="IPR001870">
    <property type="entry name" value="B30.2/SPRY"/>
</dbReference>
<dbReference type="InterPro" id="IPR035766">
    <property type="entry name" value="SPRYD7"/>
</dbReference>
<dbReference type="PANTHER" id="PTHR20951:SF2">
    <property type="entry name" value="SPRY DOMAIN-CONTAINING PROTEIN 7"/>
    <property type="match status" value="1"/>
</dbReference>
<name>A0AAJ6YIJ0_9HYME</name>
<sequence length="194" mass="21612">MFSCFRNCFDNFGLITTQHEQKKEENFIALDTNNMGQEVVVVKNFGRVCGRGAVLGNAPLVQSKSYFEIKIQQEGIWGVGIATRSTDLDSTIGGADSESWALNSDGFIRHNQQELHKIQNCAQEGDIIGISFDHVELNFYLNGKSLEAPVMGIKGTTYPILYVDDGAILDFVLENFTYSPPMGFEKIMLEQSLL</sequence>
<dbReference type="CDD" id="cd12880">
    <property type="entry name" value="SPRYD7"/>
    <property type="match status" value="1"/>
</dbReference>
<dbReference type="InterPro" id="IPR013320">
    <property type="entry name" value="ConA-like_dom_sf"/>
</dbReference>
<gene>
    <name evidence="4" type="primary">LOC105362879</name>
</gene>
<dbReference type="Gene3D" id="2.60.120.920">
    <property type="match status" value="1"/>
</dbReference>
<dbReference type="GeneID" id="105362879"/>
<dbReference type="SUPFAM" id="SSF49899">
    <property type="entry name" value="Concanavalin A-like lectins/glucanases"/>
    <property type="match status" value="1"/>
</dbReference>
<evidence type="ECO:0000313" key="4">
    <source>
        <dbReference type="RefSeq" id="XP_011498708.1"/>
    </source>
</evidence>
<protein>
    <recommendedName>
        <fullName evidence="1">SPRY domain-containing protein 7</fullName>
    </recommendedName>
</protein>
<accession>A0AAJ6YIJ0</accession>
<dbReference type="KEGG" id="csol:105362879"/>
<dbReference type="InterPro" id="IPR043136">
    <property type="entry name" value="B30.2/SPRY_sf"/>
</dbReference>
<dbReference type="Proteomes" id="UP000695007">
    <property type="component" value="Unplaced"/>
</dbReference>
<dbReference type="RefSeq" id="XP_011498708.1">
    <property type="nucleotide sequence ID" value="XM_011500406.1"/>
</dbReference>